<evidence type="ECO:0000313" key="2">
    <source>
        <dbReference type="Proteomes" id="UP000070224"/>
    </source>
</evidence>
<sequence>MNGRASLRVLSTALHLATKLFEAVVWATIADNSSNEVEGKGRMNTIPTAVDE</sequence>
<dbReference type="STRING" id="322095.HMPREF3185_01838"/>
<gene>
    <name evidence="1" type="ORF">HMPREF3185_01838</name>
</gene>
<dbReference type="AlphaFoldDB" id="A0A134B250"/>
<evidence type="ECO:0000313" key="1">
    <source>
        <dbReference type="EMBL" id="KXB74004.1"/>
    </source>
</evidence>
<protein>
    <submittedName>
        <fullName evidence="1">Uncharacterized protein</fullName>
    </submittedName>
</protein>
<reference evidence="2" key="1">
    <citation type="submission" date="2016-01" db="EMBL/GenBank/DDBJ databases">
        <authorList>
            <person name="Mitreva M."/>
            <person name="Pepin K.H."/>
            <person name="Mihindukulasuriya K.A."/>
            <person name="Fulton R."/>
            <person name="Fronick C."/>
            <person name="O'Laughlin M."/>
            <person name="Miner T."/>
            <person name="Herter B."/>
            <person name="Rosa B.A."/>
            <person name="Cordes M."/>
            <person name="Tomlinson C."/>
            <person name="Wollam A."/>
            <person name="Palsikar V.B."/>
            <person name="Mardis E.R."/>
            <person name="Wilson R.K."/>
        </authorList>
    </citation>
    <scope>NUCLEOTIDE SEQUENCE [LARGE SCALE GENOMIC DNA]</scope>
    <source>
        <strain evidence="2">KA00683</strain>
    </source>
</reference>
<proteinExistence type="predicted"/>
<dbReference type="EMBL" id="LSDK01000129">
    <property type="protein sequence ID" value="KXB74004.1"/>
    <property type="molecule type" value="Genomic_DNA"/>
</dbReference>
<keyword evidence="2" id="KW-1185">Reference proteome</keyword>
<accession>A0A134B250</accession>
<organism evidence="1 2">
    <name type="scientific">Porphyromonas somerae</name>
    <dbReference type="NCBI Taxonomy" id="322095"/>
    <lineage>
        <taxon>Bacteria</taxon>
        <taxon>Pseudomonadati</taxon>
        <taxon>Bacteroidota</taxon>
        <taxon>Bacteroidia</taxon>
        <taxon>Bacteroidales</taxon>
        <taxon>Porphyromonadaceae</taxon>
        <taxon>Porphyromonas</taxon>
    </lineage>
</organism>
<dbReference type="Proteomes" id="UP000070224">
    <property type="component" value="Unassembled WGS sequence"/>
</dbReference>
<name>A0A134B250_9PORP</name>
<comment type="caution">
    <text evidence="1">The sequence shown here is derived from an EMBL/GenBank/DDBJ whole genome shotgun (WGS) entry which is preliminary data.</text>
</comment>